<proteinExistence type="predicted"/>
<dbReference type="Proteomes" id="UP001186974">
    <property type="component" value="Unassembled WGS sequence"/>
</dbReference>
<accession>A0ACC3CWV4</accession>
<organism evidence="1 2">
    <name type="scientific">Coniosporium uncinatum</name>
    <dbReference type="NCBI Taxonomy" id="93489"/>
    <lineage>
        <taxon>Eukaryota</taxon>
        <taxon>Fungi</taxon>
        <taxon>Dikarya</taxon>
        <taxon>Ascomycota</taxon>
        <taxon>Pezizomycotina</taxon>
        <taxon>Dothideomycetes</taxon>
        <taxon>Dothideomycetes incertae sedis</taxon>
        <taxon>Coniosporium</taxon>
    </lineage>
</organism>
<keyword evidence="2" id="KW-1185">Reference proteome</keyword>
<name>A0ACC3CWV4_9PEZI</name>
<dbReference type="EMBL" id="JAWDJW010010520">
    <property type="protein sequence ID" value="KAK3045958.1"/>
    <property type="molecule type" value="Genomic_DNA"/>
</dbReference>
<comment type="caution">
    <text evidence="1">The sequence shown here is derived from an EMBL/GenBank/DDBJ whole genome shotgun (WGS) entry which is preliminary data.</text>
</comment>
<protein>
    <submittedName>
        <fullName evidence="1">Uncharacterized protein</fullName>
    </submittedName>
</protein>
<sequence>RSELVRNGQWNVNELLEEPSYLSAERATTTTLNGQGDMPNQTWHNCSSSDQDSGSAAAAGTYADTTNTVEQGAQVMNELAVQEELQDTTSVTQYAANQDRPEDAEHSVLEVSDNSGNESEDEVREFTDEDDSVEKMKRKSDGNEEPEEWPESDQSSESEKHAESRPAERADEFPEQEVLFHHERLPKIDEVRELEGDFETGGVVLPGLPSLDRVPIESSSFSEYADQNDNMSSTAGSVRSASGSSFVEPRIPDTPLTPLTPNMVESSERTQPRPGPHSPMIIDDLKTMDASTEQCVSPLFAVFGVHLV</sequence>
<reference evidence="1" key="1">
    <citation type="submission" date="2024-09" db="EMBL/GenBank/DDBJ databases">
        <title>Black Yeasts Isolated from many extreme environments.</title>
        <authorList>
            <person name="Coleine C."/>
            <person name="Stajich J.E."/>
            <person name="Selbmann L."/>
        </authorList>
    </citation>
    <scope>NUCLEOTIDE SEQUENCE</scope>
    <source>
        <strain evidence="1">CCFEE 5737</strain>
    </source>
</reference>
<evidence type="ECO:0000313" key="2">
    <source>
        <dbReference type="Proteomes" id="UP001186974"/>
    </source>
</evidence>
<feature type="non-terminal residue" evidence="1">
    <location>
        <position position="1"/>
    </location>
</feature>
<evidence type="ECO:0000313" key="1">
    <source>
        <dbReference type="EMBL" id="KAK3045958.1"/>
    </source>
</evidence>
<gene>
    <name evidence="1" type="ORF">LTS18_013510</name>
</gene>